<dbReference type="SUPFAM" id="SSF88713">
    <property type="entry name" value="Glycoside hydrolase/deacetylase"/>
    <property type="match status" value="1"/>
</dbReference>
<dbReference type="EMBL" id="QFVR01000020">
    <property type="protein sequence ID" value="PWI24531.1"/>
    <property type="molecule type" value="Genomic_DNA"/>
</dbReference>
<keyword evidence="2" id="KW-1185">Reference proteome</keyword>
<dbReference type="GO" id="GO:0005975">
    <property type="term" value="P:carbohydrate metabolic process"/>
    <property type="evidence" value="ECO:0007669"/>
    <property type="project" value="InterPro"/>
</dbReference>
<proteinExistence type="predicted"/>
<dbReference type="Gene3D" id="3.20.20.370">
    <property type="entry name" value="Glycoside hydrolase/deacetylase"/>
    <property type="match status" value="1"/>
</dbReference>
<dbReference type="Proteomes" id="UP000245938">
    <property type="component" value="Unassembled WGS sequence"/>
</dbReference>
<accession>A0A2U3AJ79</accession>
<evidence type="ECO:0000313" key="2">
    <source>
        <dbReference type="Proteomes" id="UP000245938"/>
    </source>
</evidence>
<dbReference type="OrthoDB" id="7836272at2"/>
<organism evidence="1 2">
    <name type="scientific">Kurthia sibirica</name>
    <dbReference type="NCBI Taxonomy" id="202750"/>
    <lineage>
        <taxon>Bacteria</taxon>
        <taxon>Bacillati</taxon>
        <taxon>Bacillota</taxon>
        <taxon>Bacilli</taxon>
        <taxon>Bacillales</taxon>
        <taxon>Caryophanaceae</taxon>
        <taxon>Kurthia</taxon>
    </lineage>
</organism>
<comment type="caution">
    <text evidence="1">The sequence shown here is derived from an EMBL/GenBank/DDBJ whole genome shotgun (WGS) entry which is preliminary data.</text>
</comment>
<protein>
    <submittedName>
        <fullName evidence="1">Polysaccharide deacetylase</fullName>
    </submittedName>
</protein>
<reference evidence="1 2" key="1">
    <citation type="submission" date="2018-05" db="EMBL/GenBank/DDBJ databases">
        <title>Kurthia sibirica genome sequence.</title>
        <authorList>
            <person name="Maclea K.S."/>
            <person name="Goen A.E."/>
        </authorList>
    </citation>
    <scope>NUCLEOTIDE SEQUENCE [LARGE SCALE GENOMIC DNA]</scope>
    <source>
        <strain evidence="1 2">ATCC 49154</strain>
    </source>
</reference>
<sequence length="325" mass="37973">MLNNMDKKGGFVISLDFELGWGVQDTNRDGSYDGNLHAVHTVVPRLLELFSKYAIHVTWATVGMLCVTSKTDLIQYLPCEKPTYSNTVFSSYEIMPSIQDKDPRYFAASLVELIKNTANQEFATHTFSHYYCVEDGQTKEQFISDLKSAKKIAQQPLKSIVFPRNQVNKDYLSICQKEGIRAYRGNPKHPLFKSEQFLDGWHFKRIYKIADSYLNLTGHHTFSLQQIEKNHIWNIQASAFLRPYYSRLKILENLKLKRIVKSLQYAAKNGEIYHLWWHPHNMGKNIDENFEFLEKVLVEFTKNKEKYNFQSYSMSDVVKNLEINN</sequence>
<name>A0A2U3AJ79_9BACL</name>
<evidence type="ECO:0000313" key="1">
    <source>
        <dbReference type="EMBL" id="PWI24531.1"/>
    </source>
</evidence>
<dbReference type="AlphaFoldDB" id="A0A2U3AJ79"/>
<dbReference type="CDD" id="cd10929">
    <property type="entry name" value="CE4_u5"/>
    <property type="match status" value="1"/>
</dbReference>
<dbReference type="InterPro" id="IPR011330">
    <property type="entry name" value="Glyco_hydro/deAcase_b/a-brl"/>
</dbReference>
<gene>
    <name evidence="1" type="ORF">DEX24_13140</name>
</gene>